<evidence type="ECO:0000256" key="3">
    <source>
        <dbReference type="ARBA" id="ARBA00022664"/>
    </source>
</evidence>
<dbReference type="SMART" id="SM00320">
    <property type="entry name" value="WD40"/>
    <property type="match status" value="6"/>
</dbReference>
<comment type="subcellular location">
    <subcellularLocation>
        <location evidence="1">Nucleus</location>
    </subcellularLocation>
</comment>
<accession>A0A9P6W752</accession>
<dbReference type="PANTHER" id="PTHR43979">
    <property type="entry name" value="PRE-MRNA-PROCESSING FACTOR 17"/>
    <property type="match status" value="1"/>
</dbReference>
<keyword evidence="5" id="KW-0677">Repeat</keyword>
<keyword evidence="4" id="KW-0747">Spliceosome</keyword>
<dbReference type="Gene3D" id="2.130.10.10">
    <property type="entry name" value="YVTN repeat-like/Quinoprotein amine dehydrogenase"/>
    <property type="match status" value="1"/>
</dbReference>
<dbReference type="FunFam" id="2.130.10.10:FF:000034">
    <property type="entry name" value="Pre-mRNA-processing factor 17, putative"/>
    <property type="match status" value="1"/>
</dbReference>
<evidence type="ECO:0000256" key="1">
    <source>
        <dbReference type="ARBA" id="ARBA00004123"/>
    </source>
</evidence>
<feature type="domain" description="Transcription factor spt8 beta-propeller" evidence="11">
    <location>
        <begin position="175"/>
        <end position="450"/>
    </location>
</feature>
<evidence type="ECO:0000256" key="4">
    <source>
        <dbReference type="ARBA" id="ARBA00022728"/>
    </source>
</evidence>
<comment type="caution">
    <text evidence="12">The sequence shown here is derived from an EMBL/GenBank/DDBJ whole genome shotgun (WGS) entry which is preliminary data.</text>
</comment>
<keyword evidence="2 9" id="KW-0853">WD repeat</keyword>
<feature type="region of interest" description="Disordered" evidence="10">
    <location>
        <begin position="1"/>
        <end position="119"/>
    </location>
</feature>
<dbReference type="InterPro" id="IPR001680">
    <property type="entry name" value="WD40_rpt"/>
</dbReference>
<dbReference type="PROSITE" id="PS50294">
    <property type="entry name" value="WD_REPEATS_REGION"/>
    <property type="match status" value="3"/>
</dbReference>
<keyword evidence="13" id="KW-1185">Reference proteome</keyword>
<evidence type="ECO:0000256" key="7">
    <source>
        <dbReference type="ARBA" id="ARBA00023242"/>
    </source>
</evidence>
<dbReference type="InterPro" id="IPR036322">
    <property type="entry name" value="WD40_repeat_dom_sf"/>
</dbReference>
<dbReference type="GO" id="GO:0000398">
    <property type="term" value="P:mRNA splicing, via spliceosome"/>
    <property type="evidence" value="ECO:0007669"/>
    <property type="project" value="InterPro"/>
</dbReference>
<sequence>MSLIHGYSSKSDSEDGEPAKVISKFSQLNPKFVNRMKKRSHLTKSELKQRKQARKAKGPWGSWSSDDEEGGDDESQADHVQTNLHAENETTHQLSENESSEDESNQNSDHSTFYGEGERFKEGRGILKPPLDIDTDLTKKPFTFKTYLPKKIKYIFPGHTNGTTSLKFLPNTGHLFLSGGSDSTIRLWDFYHDRSCIRDYNGHSKVINSLDFASDGTKFLSSSYDKTVKVWDTESGQVLNRLKFKGGTSCCEFRPTESTEFIVGLSDSRILHYDMRVSERDGHIQTYDHHIGSILDVKYFQDGSKFISSSEDKTVMLWENGINIPIKHISDTAQYSMPFINTYPSQKYFCTQSMDNSIYTYDMRPKYKKLPNKTFKGQKSVGYGVGFTFSPDGHYICSGDIRSKVIFWDWTTSKLLKEVVIPGKQPITQVQWNPQETSKLICSGSSGKIYLLD</sequence>
<keyword evidence="3" id="KW-0507">mRNA processing</keyword>
<dbReference type="AlphaFoldDB" id="A0A9P6W752"/>
<keyword evidence="6" id="KW-0508">mRNA splicing</keyword>
<dbReference type="Pfam" id="PF23798">
    <property type="entry name" value="Beta-prop_SPT8"/>
    <property type="match status" value="1"/>
</dbReference>
<dbReference type="Proteomes" id="UP000750334">
    <property type="component" value="Unassembled WGS sequence"/>
</dbReference>
<reference evidence="12 13" key="1">
    <citation type="submission" date="2020-11" db="EMBL/GenBank/DDBJ databases">
        <title>Kefir isolates.</title>
        <authorList>
            <person name="Marcisauskas S."/>
            <person name="Kim Y."/>
            <person name="Blasche S."/>
        </authorList>
    </citation>
    <scope>NUCLEOTIDE SEQUENCE [LARGE SCALE GENOMIC DNA]</scope>
    <source>
        <strain evidence="12 13">OG2</strain>
    </source>
</reference>
<dbReference type="PRINTS" id="PR00320">
    <property type="entry name" value="GPROTEINBRPT"/>
</dbReference>
<feature type="repeat" description="WD" evidence="9">
    <location>
        <begin position="200"/>
        <end position="241"/>
    </location>
</feature>
<dbReference type="EMBL" id="PUHR01000103">
    <property type="protein sequence ID" value="KAG0666551.1"/>
    <property type="molecule type" value="Genomic_DNA"/>
</dbReference>
<evidence type="ECO:0000313" key="12">
    <source>
        <dbReference type="EMBL" id="KAG0666551.1"/>
    </source>
</evidence>
<evidence type="ECO:0000313" key="13">
    <source>
        <dbReference type="Proteomes" id="UP000750334"/>
    </source>
</evidence>
<gene>
    <name evidence="12" type="ORF">C6P45_000205</name>
</gene>
<evidence type="ECO:0000256" key="5">
    <source>
        <dbReference type="ARBA" id="ARBA00022737"/>
    </source>
</evidence>
<keyword evidence="7" id="KW-0539">Nucleus</keyword>
<dbReference type="InterPro" id="IPR015943">
    <property type="entry name" value="WD40/YVTN_repeat-like_dom_sf"/>
</dbReference>
<dbReference type="GO" id="GO:0071013">
    <property type="term" value="C:catalytic step 2 spliceosome"/>
    <property type="evidence" value="ECO:0007669"/>
    <property type="project" value="InterPro"/>
</dbReference>
<proteinExistence type="predicted"/>
<feature type="repeat" description="WD" evidence="9">
    <location>
        <begin position="156"/>
        <end position="189"/>
    </location>
</feature>
<evidence type="ECO:0000256" key="8">
    <source>
        <dbReference type="ARBA" id="ARBA00068146"/>
    </source>
</evidence>
<dbReference type="GO" id="GO:0003729">
    <property type="term" value="F:mRNA binding"/>
    <property type="evidence" value="ECO:0007669"/>
    <property type="project" value="TreeGrafter"/>
</dbReference>
<dbReference type="CDD" id="cd00200">
    <property type="entry name" value="WD40"/>
    <property type="match status" value="1"/>
</dbReference>
<organism evidence="12 13">
    <name type="scientific">Maudiozyma exigua</name>
    <name type="common">Yeast</name>
    <name type="synonym">Kazachstania exigua</name>
    <dbReference type="NCBI Taxonomy" id="34358"/>
    <lineage>
        <taxon>Eukaryota</taxon>
        <taxon>Fungi</taxon>
        <taxon>Dikarya</taxon>
        <taxon>Ascomycota</taxon>
        <taxon>Saccharomycotina</taxon>
        <taxon>Saccharomycetes</taxon>
        <taxon>Saccharomycetales</taxon>
        <taxon>Saccharomycetaceae</taxon>
        <taxon>Maudiozyma</taxon>
    </lineage>
</organism>
<dbReference type="InterPro" id="IPR032847">
    <property type="entry name" value="PRPF17"/>
</dbReference>
<dbReference type="SUPFAM" id="SSF50978">
    <property type="entry name" value="WD40 repeat-like"/>
    <property type="match status" value="1"/>
</dbReference>
<dbReference type="PROSITE" id="PS50082">
    <property type="entry name" value="WD_REPEATS_2"/>
    <property type="match status" value="3"/>
</dbReference>
<dbReference type="OrthoDB" id="10257301at2759"/>
<evidence type="ECO:0000256" key="6">
    <source>
        <dbReference type="ARBA" id="ARBA00023187"/>
    </source>
</evidence>
<evidence type="ECO:0000256" key="2">
    <source>
        <dbReference type="ARBA" id="ARBA00022574"/>
    </source>
</evidence>
<feature type="compositionally biased region" description="Acidic residues" evidence="10">
    <location>
        <begin position="65"/>
        <end position="75"/>
    </location>
</feature>
<dbReference type="InterPro" id="IPR020472">
    <property type="entry name" value="WD40_PAC1"/>
</dbReference>
<protein>
    <recommendedName>
        <fullName evidence="8">Pre-mRNA-processing factor 17</fullName>
    </recommendedName>
</protein>
<dbReference type="PANTHER" id="PTHR43979:SF1">
    <property type="entry name" value="PRE-MRNA-PROCESSING FACTOR 17"/>
    <property type="match status" value="1"/>
</dbReference>
<evidence type="ECO:0000259" key="11">
    <source>
        <dbReference type="Pfam" id="PF23798"/>
    </source>
</evidence>
<dbReference type="InterPro" id="IPR057544">
    <property type="entry name" value="Beta-prop_SPT8"/>
</dbReference>
<feature type="repeat" description="WD" evidence="9">
    <location>
        <begin position="287"/>
        <end position="319"/>
    </location>
</feature>
<name>A0A9P6W752_MAUEX</name>
<evidence type="ECO:0000256" key="9">
    <source>
        <dbReference type="PROSITE-ProRule" id="PRU00221"/>
    </source>
</evidence>
<evidence type="ECO:0000256" key="10">
    <source>
        <dbReference type="SAM" id="MobiDB-lite"/>
    </source>
</evidence>